<evidence type="ECO:0000256" key="1">
    <source>
        <dbReference type="SAM" id="Phobius"/>
    </source>
</evidence>
<keyword evidence="1" id="KW-0472">Membrane</keyword>
<dbReference type="Proteomes" id="UP000366051">
    <property type="component" value="Chromosome"/>
</dbReference>
<dbReference type="OrthoDB" id="2079278at2"/>
<dbReference type="RefSeq" id="WP_153724932.1">
    <property type="nucleotide sequence ID" value="NZ_CP045875.1"/>
</dbReference>
<organism evidence="2 3">
    <name type="scientific">Heliorestis convoluta</name>
    <dbReference type="NCBI Taxonomy" id="356322"/>
    <lineage>
        <taxon>Bacteria</taxon>
        <taxon>Bacillati</taxon>
        <taxon>Bacillota</taxon>
        <taxon>Clostridia</taxon>
        <taxon>Eubacteriales</taxon>
        <taxon>Heliobacteriaceae</taxon>
        <taxon>Heliorestis</taxon>
    </lineage>
</organism>
<dbReference type="EMBL" id="CP045875">
    <property type="protein sequence ID" value="QGG47586.1"/>
    <property type="molecule type" value="Genomic_DNA"/>
</dbReference>
<gene>
    <name evidence="2" type="ORF">FTV88_1439</name>
</gene>
<keyword evidence="1" id="KW-0812">Transmembrane</keyword>
<accession>A0A5Q2N1U3</accession>
<evidence type="ECO:0000313" key="3">
    <source>
        <dbReference type="Proteomes" id="UP000366051"/>
    </source>
</evidence>
<sequence length="354" mass="41490">MFSLEQFLSFLGSAAAGLLTLLGSTGIFVSLVVQRRMERLQTILEDFLELPYSENKNLAGSMVHLVRKYQMHYLFPNRPGRTILLYLDFTLTIIATLWLTILVLTFEWPLQPFFWFQCLLLLLISGNIYLFRRLLQQTISPTENPLFNPIIPAPYRLRSISYLSRYVNVSVKSVLQQARFALAITEKGELRLKQELSFDDFYYFLYCHEKEFIAWGELRLHFPSDPITKKPIPLQRNIEIPLAQLSEETMGSPQDILHITFYVFPQGEKHPIQYDFLLNQEDRSYHSRPFPEMTVQSSIVFQVKEKQLFLLEGENQLPHHTLYTHTYQWDGQRYYSEKPAEGKPCRCVASPEIC</sequence>
<proteinExistence type="predicted"/>
<protein>
    <submittedName>
        <fullName evidence="2">Uncharacterized protein</fullName>
    </submittedName>
</protein>
<keyword evidence="1" id="KW-1133">Transmembrane helix</keyword>
<feature type="transmembrane region" description="Helical" evidence="1">
    <location>
        <begin position="6"/>
        <end position="33"/>
    </location>
</feature>
<feature type="transmembrane region" description="Helical" evidence="1">
    <location>
        <begin position="83"/>
        <end position="106"/>
    </location>
</feature>
<dbReference type="AlphaFoldDB" id="A0A5Q2N1U3"/>
<reference evidence="3" key="1">
    <citation type="submission" date="2019-11" db="EMBL/GenBank/DDBJ databases">
        <title>Genome sequence of Heliorestis convoluta strain HH, an alkaliphilic and minimalistic phototrophic bacterium from a soda lake in Egypt.</title>
        <authorList>
            <person name="Dewey E.D."/>
            <person name="Stokes L.M."/>
            <person name="Burchell B.M."/>
            <person name="Shaffer K.N."/>
            <person name="Huntington A.M."/>
            <person name="Baker J.M."/>
            <person name="Nadendla S."/>
            <person name="Giglio M.G."/>
            <person name="Touchman J.W."/>
            <person name="Blankenship R.E."/>
            <person name="Madigan M.T."/>
            <person name="Sattley W.M."/>
        </authorList>
    </citation>
    <scope>NUCLEOTIDE SEQUENCE [LARGE SCALE GENOMIC DNA]</scope>
    <source>
        <strain evidence="3">HH</strain>
    </source>
</reference>
<feature type="transmembrane region" description="Helical" evidence="1">
    <location>
        <begin position="112"/>
        <end position="131"/>
    </location>
</feature>
<name>A0A5Q2N1U3_9FIRM</name>
<dbReference type="KEGG" id="hcv:FTV88_1439"/>
<evidence type="ECO:0000313" key="2">
    <source>
        <dbReference type="EMBL" id="QGG47586.1"/>
    </source>
</evidence>
<keyword evidence="3" id="KW-1185">Reference proteome</keyword>